<proteinExistence type="predicted"/>
<dbReference type="PIRSF" id="PIRSF001549">
    <property type="entry name" value="His-tRNA_synth"/>
    <property type="match status" value="1"/>
</dbReference>
<dbReference type="BioCyc" id="SPNE373153:G1G6V-1037-MONOMER"/>
<dbReference type="Proteomes" id="UP000001452">
    <property type="component" value="Chromosome"/>
</dbReference>
<evidence type="ECO:0000313" key="2">
    <source>
        <dbReference type="EMBL" id="ABJ54005.1"/>
    </source>
</evidence>
<accession>A0A0H2ZN84</accession>
<organism evidence="2 3">
    <name type="scientific">Streptococcus pneumoniae serotype 2 (strain D39 / NCTC 7466)</name>
    <dbReference type="NCBI Taxonomy" id="373153"/>
    <lineage>
        <taxon>Bacteria</taxon>
        <taxon>Bacillati</taxon>
        <taxon>Bacillota</taxon>
        <taxon>Bacilli</taxon>
        <taxon>Lactobacillales</taxon>
        <taxon>Streptococcaceae</taxon>
        <taxon>Streptococcus</taxon>
    </lineage>
</organism>
<dbReference type="PANTHER" id="PTHR43707">
    <property type="entry name" value="HISTIDYL-TRNA SYNTHETASE"/>
    <property type="match status" value="1"/>
</dbReference>
<dbReference type="eggNOG" id="COG0124">
    <property type="taxonomic scope" value="Bacteria"/>
</dbReference>
<dbReference type="InterPro" id="IPR004516">
    <property type="entry name" value="HisRS/HisZ"/>
</dbReference>
<dbReference type="EMBL" id="CP000410">
    <property type="protein sequence ID" value="ABJ54005.1"/>
    <property type="molecule type" value="Genomic_DNA"/>
</dbReference>
<name>A0A0H2ZN84_STRP2</name>
<dbReference type="GO" id="GO:0016740">
    <property type="term" value="F:transferase activity"/>
    <property type="evidence" value="ECO:0007669"/>
    <property type="project" value="UniProtKB-ARBA"/>
</dbReference>
<evidence type="ECO:0000313" key="3">
    <source>
        <dbReference type="Proteomes" id="UP000001452"/>
    </source>
</evidence>
<dbReference type="Gene3D" id="3.30.930.10">
    <property type="entry name" value="Bira Bifunctional Protein, Domain 2"/>
    <property type="match status" value="1"/>
</dbReference>
<dbReference type="Pfam" id="PF13393">
    <property type="entry name" value="tRNA-synt_His"/>
    <property type="match status" value="1"/>
</dbReference>
<dbReference type="GO" id="GO:0005737">
    <property type="term" value="C:cytoplasm"/>
    <property type="evidence" value="ECO:0007669"/>
    <property type="project" value="InterPro"/>
</dbReference>
<dbReference type="AlphaFoldDB" id="A0A0H2ZN84"/>
<dbReference type="KEGG" id="spd:SPD_0946"/>
<dbReference type="PaxDb" id="373153-SPD_0946"/>
<dbReference type="InterPro" id="IPR045864">
    <property type="entry name" value="aa-tRNA-synth_II/BPL/LPL"/>
</dbReference>
<dbReference type="RefSeq" id="WP_000252068.1">
    <property type="nucleotide sequence ID" value="NC_008533.2"/>
</dbReference>
<dbReference type="GO" id="GO:0140096">
    <property type="term" value="F:catalytic activity, acting on a protein"/>
    <property type="evidence" value="ECO:0007669"/>
    <property type="project" value="UniProtKB-ARBA"/>
</dbReference>
<gene>
    <name evidence="2" type="ordered locus">SPD_0946</name>
</gene>
<dbReference type="InterPro" id="IPR041715">
    <property type="entry name" value="HisRS-like_core"/>
</dbReference>
<dbReference type="GO" id="GO:0004821">
    <property type="term" value="F:histidine-tRNA ligase activity"/>
    <property type="evidence" value="ECO:0007669"/>
    <property type="project" value="TreeGrafter"/>
</dbReference>
<sequence>MVRNGNIKLDYPKGFFDLDEMQFKKYCDIENHLRSIASINGFELIKVSSAVYSRLNEYTHASIGRYYQVKDEKNRNIGLSSDGSMSILRYFYNNKQGYSSYKVCSNATIYRKNKKLREFSQFCYEIFNASSIDELQFNYINLILEILDSLELESVVILTNFNIWKIILSRYNNYKDVLYELRKSKDILGMINSLNIDPSYVKFLSKFHKRNFTIYDLLNYCRVHKLFELIDELCQMQKYIEYIQHRITFQINLFDFRGSEIFEGIYYKCVDKYERPFLDAGTYSNLIFEVTKKNILSGGLAVCIEAILDRIHISQKPKKVFVKYVGGENFKIDDFYNILTLIRKEKLKNHFVKEEVSSLAIAKAKRRAYIQKYDLFIAIGEREKNSHEFMIEELKTGLRRILILNGG</sequence>
<dbReference type="HOGENOM" id="CLU_676013_0_0_9"/>
<dbReference type="PANTHER" id="PTHR43707:SF1">
    <property type="entry name" value="HISTIDINE--TRNA LIGASE, MITOCHONDRIAL-RELATED"/>
    <property type="match status" value="1"/>
</dbReference>
<dbReference type="GO" id="GO:0006427">
    <property type="term" value="P:histidyl-tRNA aminoacylation"/>
    <property type="evidence" value="ECO:0007669"/>
    <property type="project" value="TreeGrafter"/>
</dbReference>
<reference evidence="2 3" key="1">
    <citation type="journal article" date="2007" name="J. Bacteriol.">
        <title>Genome sequence of Avery's virulent serotype 2 strain D39 of Streptococcus pneumoniae and comparison with that of unencapsulated laboratory strain R6.</title>
        <authorList>
            <person name="Lanie J.A."/>
            <person name="Ng W.L."/>
            <person name="Kazmierczak K.M."/>
            <person name="Andrzejewski T.M."/>
            <person name="Davidsen T.M."/>
            <person name="Wayne K.J."/>
            <person name="Tettelin H."/>
            <person name="Glass J.I."/>
            <person name="Winkler M.E."/>
        </authorList>
    </citation>
    <scope>NUCLEOTIDE SEQUENCE [LARGE SCALE GENOMIC DNA]</scope>
    <source>
        <strain evidence="3">D39 / NCTC 7466</strain>
    </source>
</reference>
<evidence type="ECO:0000259" key="1">
    <source>
        <dbReference type="Pfam" id="PF13393"/>
    </source>
</evidence>
<keyword evidence="3" id="KW-1185">Reference proteome</keyword>
<dbReference type="SUPFAM" id="SSF55681">
    <property type="entry name" value="Class II aaRS and biotin synthetases"/>
    <property type="match status" value="1"/>
</dbReference>
<protein>
    <recommendedName>
        <fullName evidence="1">Class II Histidinyl-tRNA synthetase (HisRS)-like catalytic core domain-containing protein</fullName>
    </recommendedName>
</protein>
<feature type="domain" description="Class II Histidinyl-tRNA synthetase (HisRS)-like catalytic core" evidence="1">
    <location>
        <begin position="14"/>
        <end position="307"/>
    </location>
</feature>